<organism evidence="2 3">
    <name type="scientific">Bradyrhizobium valentinum</name>
    <dbReference type="NCBI Taxonomy" id="1518501"/>
    <lineage>
        <taxon>Bacteria</taxon>
        <taxon>Pseudomonadati</taxon>
        <taxon>Pseudomonadota</taxon>
        <taxon>Alphaproteobacteria</taxon>
        <taxon>Hyphomicrobiales</taxon>
        <taxon>Nitrobacteraceae</taxon>
        <taxon>Bradyrhizobium</taxon>
    </lineage>
</organism>
<accession>A0A0R3LDW4</accession>
<dbReference type="EMBL" id="LLXX01000143">
    <property type="protein sequence ID" value="KRR03142.1"/>
    <property type="molecule type" value="Genomic_DNA"/>
</dbReference>
<evidence type="ECO:0000256" key="1">
    <source>
        <dbReference type="SAM" id="SignalP"/>
    </source>
</evidence>
<feature type="signal peptide" evidence="1">
    <location>
        <begin position="1"/>
        <end position="26"/>
    </location>
</feature>
<dbReference type="RefSeq" id="WP_057852909.1">
    <property type="nucleotide sequence ID" value="NZ_LLXX01000143.1"/>
</dbReference>
<proteinExistence type="predicted"/>
<sequence>MITTPITSIALFAAAFLAISVAQGWAACINPSASEQAISHFRANPQGLVTPNSDTRTIEATTRDLAGTDASLAADLVRVAKGTTPRFQTAIAAGLAQAAVACSTIDQQAGQLIQQAVAGFQDGQFQAAFAAVAGDLSTAATEAATAFATSSVGSVIVVNPNGSRRSTLAPGGGGTVSALVQISAPGLNNPSASSTNAAGPVSPTR</sequence>
<evidence type="ECO:0000313" key="2">
    <source>
        <dbReference type="EMBL" id="KRR03142.1"/>
    </source>
</evidence>
<dbReference type="STRING" id="1518501.CQ10_09715"/>
<dbReference type="AlphaFoldDB" id="A0A0R3LDW4"/>
<reference evidence="2 3" key="1">
    <citation type="submission" date="2014-03" db="EMBL/GenBank/DDBJ databases">
        <title>Bradyrhizobium valentinum sp. nov., isolated from effective nodules of Lupinus mariae-josephae, a lupine endemic of basic-lime soils in Eastern Spain.</title>
        <authorList>
            <person name="Duran D."/>
            <person name="Rey L."/>
            <person name="Navarro A."/>
            <person name="Busquets A."/>
            <person name="Imperial J."/>
            <person name="Ruiz-Argueso T."/>
        </authorList>
    </citation>
    <scope>NUCLEOTIDE SEQUENCE [LARGE SCALE GENOMIC DNA]</scope>
    <source>
        <strain evidence="2 3">LmjM3</strain>
    </source>
</reference>
<protein>
    <submittedName>
        <fullName evidence="2">Uncharacterized protein</fullName>
    </submittedName>
</protein>
<dbReference type="OrthoDB" id="8141393at2"/>
<dbReference type="Proteomes" id="UP000051913">
    <property type="component" value="Unassembled WGS sequence"/>
</dbReference>
<gene>
    <name evidence="2" type="ORF">CP49_04130</name>
</gene>
<feature type="chain" id="PRO_5009797030" evidence="1">
    <location>
        <begin position="27"/>
        <end position="205"/>
    </location>
</feature>
<keyword evidence="3" id="KW-1185">Reference proteome</keyword>
<keyword evidence="1" id="KW-0732">Signal</keyword>
<comment type="caution">
    <text evidence="2">The sequence shown here is derived from an EMBL/GenBank/DDBJ whole genome shotgun (WGS) entry which is preliminary data.</text>
</comment>
<name>A0A0R3LDW4_9BRAD</name>
<evidence type="ECO:0000313" key="3">
    <source>
        <dbReference type="Proteomes" id="UP000051913"/>
    </source>
</evidence>